<accession>Q2GQ41</accession>
<feature type="compositionally biased region" description="Basic and acidic residues" evidence="1">
    <location>
        <begin position="60"/>
        <end position="71"/>
    </location>
</feature>
<dbReference type="eggNOG" id="ENOG502SNVG">
    <property type="taxonomic scope" value="Eukaryota"/>
</dbReference>
<evidence type="ECO:0000313" key="3">
    <source>
        <dbReference type="EMBL" id="EAQ83509.1"/>
    </source>
</evidence>
<feature type="compositionally biased region" description="Basic and acidic residues" evidence="1">
    <location>
        <begin position="193"/>
        <end position="210"/>
    </location>
</feature>
<name>Q2GQ41_CHAGB</name>
<dbReference type="VEuPathDB" id="FungiDB:CHGG_09913"/>
<feature type="region of interest" description="Disordered" evidence="1">
    <location>
        <begin position="1"/>
        <end position="88"/>
    </location>
</feature>
<dbReference type="OrthoDB" id="194358at2759"/>
<proteinExistence type="predicted"/>
<dbReference type="EMBL" id="CH408035">
    <property type="protein sequence ID" value="EAQ83509.1"/>
    <property type="molecule type" value="Genomic_DNA"/>
</dbReference>
<sequence length="386" mass="43784">MSKNGNPRGREKFDPSTVAVVPLQIPIVHGDEQEAKRRRNRLAQRKHRQRQRVKSNAGTEPDKPTYSERESGTSTSSISFDFDQPEEPVSSSLDFLLADCTDMDHHMRQTTNDSLDVGRETDFLLASLGAPDMEQQEDAMGDHQNCLPHHDVHHNLAPMGFHHMPQPSSMPIPQPSEAKIAPSFPMPTPVSDTESHHHKEHPPERRGRDLESRIQHIIRAVQEAGFESIDDMATQYYTAQFEEDTASYWAQSLSRSHSLYTFLSSLHRSTSAWSERDIQRYRQQILAAAESLYASEIDTAKNAKDVARPPTPVSSVEALWRMMGDMELDQEAKEKKMAIREKLPETWSLLARLTQKADLRQPQGSQVVFAFLLLLVESNRNQASRG</sequence>
<evidence type="ECO:0000259" key="2">
    <source>
        <dbReference type="PROSITE" id="PS00036"/>
    </source>
</evidence>
<protein>
    <recommendedName>
        <fullName evidence="2">BZIP domain-containing protein</fullName>
    </recommendedName>
</protein>
<keyword evidence="4" id="KW-1185">Reference proteome</keyword>
<dbReference type="GO" id="GO:0003700">
    <property type="term" value="F:DNA-binding transcription factor activity"/>
    <property type="evidence" value="ECO:0007669"/>
    <property type="project" value="InterPro"/>
</dbReference>
<reference evidence="4" key="1">
    <citation type="journal article" date="2015" name="Genome Announc.">
        <title>Draft genome sequence of the cellulolytic fungus Chaetomium globosum.</title>
        <authorList>
            <person name="Cuomo C.A."/>
            <person name="Untereiner W.A."/>
            <person name="Ma L.-J."/>
            <person name="Grabherr M."/>
            <person name="Birren B.W."/>
        </authorList>
    </citation>
    <scope>NUCLEOTIDE SEQUENCE [LARGE SCALE GENOMIC DNA]</scope>
    <source>
        <strain evidence="4">ATCC 6205 / CBS 148.51 / DSM 1962 / NBRC 6347 / NRRL 1970</strain>
    </source>
</reference>
<dbReference type="PROSITE" id="PS00036">
    <property type="entry name" value="BZIP_BASIC"/>
    <property type="match status" value="1"/>
</dbReference>
<feature type="compositionally biased region" description="Basic residues" evidence="1">
    <location>
        <begin position="36"/>
        <end position="53"/>
    </location>
</feature>
<feature type="domain" description="BZIP" evidence="2">
    <location>
        <begin position="36"/>
        <end position="50"/>
    </location>
</feature>
<dbReference type="HOGENOM" id="CLU_712005_0_0_1"/>
<organism evidence="3 4">
    <name type="scientific">Chaetomium globosum (strain ATCC 6205 / CBS 148.51 / DSM 1962 / NBRC 6347 / NRRL 1970)</name>
    <name type="common">Soil fungus</name>
    <dbReference type="NCBI Taxonomy" id="306901"/>
    <lineage>
        <taxon>Eukaryota</taxon>
        <taxon>Fungi</taxon>
        <taxon>Dikarya</taxon>
        <taxon>Ascomycota</taxon>
        <taxon>Pezizomycotina</taxon>
        <taxon>Sordariomycetes</taxon>
        <taxon>Sordariomycetidae</taxon>
        <taxon>Sordariales</taxon>
        <taxon>Chaetomiaceae</taxon>
        <taxon>Chaetomium</taxon>
    </lineage>
</organism>
<dbReference type="InParanoid" id="Q2GQ41"/>
<dbReference type="Proteomes" id="UP000001056">
    <property type="component" value="Unassembled WGS sequence"/>
</dbReference>
<evidence type="ECO:0000313" key="4">
    <source>
        <dbReference type="Proteomes" id="UP000001056"/>
    </source>
</evidence>
<dbReference type="InterPro" id="IPR004827">
    <property type="entry name" value="bZIP"/>
</dbReference>
<evidence type="ECO:0000256" key="1">
    <source>
        <dbReference type="SAM" id="MobiDB-lite"/>
    </source>
</evidence>
<gene>
    <name evidence="3" type="ORF">CHGG_09913</name>
</gene>
<dbReference type="GeneID" id="4397020"/>
<feature type="region of interest" description="Disordered" evidence="1">
    <location>
        <begin position="180"/>
        <end position="210"/>
    </location>
</feature>
<dbReference type="RefSeq" id="XP_001227840.1">
    <property type="nucleotide sequence ID" value="XM_001227839.1"/>
</dbReference>
<dbReference type="AlphaFoldDB" id="Q2GQ41"/>